<keyword evidence="3" id="KW-1185">Reference proteome</keyword>
<dbReference type="EMBL" id="JBAWKS010000002">
    <property type="protein sequence ID" value="MEI4552229.1"/>
    <property type="molecule type" value="Genomic_DNA"/>
</dbReference>
<evidence type="ECO:0000256" key="1">
    <source>
        <dbReference type="SAM" id="Phobius"/>
    </source>
</evidence>
<accession>A0ABU8EZ23</accession>
<keyword evidence="1" id="KW-0472">Membrane</keyword>
<protein>
    <submittedName>
        <fullName evidence="2">Uncharacterized protein</fullName>
    </submittedName>
</protein>
<name>A0ABU8EZ23_9GAMM</name>
<dbReference type="RefSeq" id="WP_336437042.1">
    <property type="nucleotide sequence ID" value="NZ_JBAWKS010000002.1"/>
</dbReference>
<reference evidence="2 3" key="1">
    <citation type="submission" date="2023-12" db="EMBL/GenBank/DDBJ databases">
        <title>Friends and Foes: Symbiotic and Algicidal bacterial influence on Karenia brevis blooms.</title>
        <authorList>
            <person name="Fei C."/>
            <person name="Mohamed A.R."/>
            <person name="Booker A."/>
            <person name="Arshad M."/>
            <person name="Klass S."/>
            <person name="Ahn S."/>
            <person name="Gilbert P.M."/>
            <person name="Heil C.A."/>
            <person name="Martinez J.M."/>
            <person name="Amin S.A."/>
        </authorList>
    </citation>
    <scope>NUCLEOTIDE SEQUENCE [LARGE SCALE GENOMIC DNA]</scope>
    <source>
        <strain evidence="2 3">CE15</strain>
    </source>
</reference>
<proteinExistence type="predicted"/>
<keyword evidence="1" id="KW-1133">Transmembrane helix</keyword>
<feature type="transmembrane region" description="Helical" evidence="1">
    <location>
        <begin position="101"/>
        <end position="123"/>
    </location>
</feature>
<evidence type="ECO:0000313" key="2">
    <source>
        <dbReference type="EMBL" id="MEI4552229.1"/>
    </source>
</evidence>
<organism evidence="2 3">
    <name type="scientific">Pseudoalteromonas spongiae</name>
    <dbReference type="NCBI Taxonomy" id="298657"/>
    <lineage>
        <taxon>Bacteria</taxon>
        <taxon>Pseudomonadati</taxon>
        <taxon>Pseudomonadota</taxon>
        <taxon>Gammaproteobacteria</taxon>
        <taxon>Alteromonadales</taxon>
        <taxon>Pseudoalteromonadaceae</taxon>
        <taxon>Pseudoalteromonas</taxon>
    </lineage>
</organism>
<gene>
    <name evidence="2" type="ORF">WAE96_21295</name>
</gene>
<sequence length="178" mass="20021">MIKNKFLWCVTVLVALLQAAVLCWHYFNPKIVFIGVLDAPYLLDVPSWFSLIIMPIFSLCCLLLMRKRLQSTTVNRGKATTYALIGFVFSFNYGATLAGSYYWAMELYTVMLIIGIAVIACIVKSYRAECVFGFALSLSFVIGALQALVLALVTASVCWLLYKCRKLPLHFARDNSFT</sequence>
<evidence type="ECO:0000313" key="3">
    <source>
        <dbReference type="Proteomes" id="UP001382455"/>
    </source>
</evidence>
<comment type="caution">
    <text evidence="2">The sequence shown here is derived from an EMBL/GenBank/DDBJ whole genome shotgun (WGS) entry which is preliminary data.</text>
</comment>
<keyword evidence="1" id="KW-0812">Transmembrane</keyword>
<feature type="transmembrane region" description="Helical" evidence="1">
    <location>
        <begin position="47"/>
        <end position="65"/>
    </location>
</feature>
<feature type="transmembrane region" description="Helical" evidence="1">
    <location>
        <begin position="130"/>
        <end position="162"/>
    </location>
</feature>
<dbReference type="Proteomes" id="UP001382455">
    <property type="component" value="Unassembled WGS sequence"/>
</dbReference>
<feature type="transmembrane region" description="Helical" evidence="1">
    <location>
        <begin position="77"/>
        <end position="95"/>
    </location>
</feature>